<feature type="domain" description="OmpR/PhoB-type" evidence="4">
    <location>
        <begin position="3"/>
        <end position="104"/>
    </location>
</feature>
<feature type="region of interest" description="Disordered" evidence="3">
    <location>
        <begin position="144"/>
        <end position="174"/>
    </location>
</feature>
<dbReference type="OrthoDB" id="1971692at2"/>
<keyword evidence="1 2" id="KW-0238">DNA-binding</keyword>
<evidence type="ECO:0000259" key="4">
    <source>
        <dbReference type="PROSITE" id="PS51755"/>
    </source>
</evidence>
<feature type="DNA-binding region" description="OmpR/PhoB-type" evidence="2">
    <location>
        <begin position="3"/>
        <end position="104"/>
    </location>
</feature>
<sequence>MCDTRFFVGEWLVNASANSISREGRECPLPPRLTDLLKCFVEHRGSVVSREMLVESVWHRAFVTDQAINQSVFELRKALRDGRPANDCPNYIQTIPKRGYRLVADVEILSEETSPPAPDPASAPSAVATPAAGLRTAPAAADLPTAHTDMHPGDLNHRNTSGAPASAATSASSASAADDAHESVGSRLASFARGLWLNESALGFKKTLY</sequence>
<feature type="compositionally biased region" description="Basic and acidic residues" evidence="3">
    <location>
        <begin position="148"/>
        <end position="157"/>
    </location>
</feature>
<dbReference type="PATRIC" id="fig|762967.3.peg.323"/>
<keyword evidence="6" id="KW-1185">Reference proteome</keyword>
<gene>
    <name evidence="5" type="ORF">HMPREF9440_00385</name>
</gene>
<dbReference type="Gene3D" id="1.10.10.10">
    <property type="entry name" value="Winged helix-like DNA-binding domain superfamily/Winged helix DNA-binding domain"/>
    <property type="match status" value="1"/>
</dbReference>
<dbReference type="GO" id="GO:0000160">
    <property type="term" value="P:phosphorelay signal transduction system"/>
    <property type="evidence" value="ECO:0007669"/>
    <property type="project" value="InterPro"/>
</dbReference>
<evidence type="ECO:0000256" key="1">
    <source>
        <dbReference type="ARBA" id="ARBA00023125"/>
    </source>
</evidence>
<dbReference type="AlphaFoldDB" id="H3KCD4"/>
<dbReference type="HOGENOM" id="CLU_107176_0_0_4"/>
<dbReference type="Pfam" id="PF00486">
    <property type="entry name" value="Trans_reg_C"/>
    <property type="match status" value="1"/>
</dbReference>
<dbReference type="EMBL" id="AFBQ01000043">
    <property type="protein sequence ID" value="EHY32244.1"/>
    <property type="molecule type" value="Genomic_DNA"/>
</dbReference>
<dbReference type="SMART" id="SM00862">
    <property type="entry name" value="Trans_reg_C"/>
    <property type="match status" value="1"/>
</dbReference>
<dbReference type="InterPro" id="IPR016032">
    <property type="entry name" value="Sig_transdc_resp-reg_C-effctor"/>
</dbReference>
<proteinExistence type="predicted"/>
<protein>
    <submittedName>
        <fullName evidence="5">Transcriptional regulatory protein</fullName>
    </submittedName>
</protein>
<dbReference type="STRING" id="762967.HMPREF9440_00385"/>
<accession>H3KCD4</accession>
<dbReference type="PROSITE" id="PS51755">
    <property type="entry name" value="OMPR_PHOB"/>
    <property type="match status" value="1"/>
</dbReference>
<reference evidence="5 6" key="1">
    <citation type="submission" date="2011-11" db="EMBL/GenBank/DDBJ databases">
        <authorList>
            <person name="Weinstock G."/>
            <person name="Sodergren E."/>
            <person name="Clifton S."/>
            <person name="Fulton L."/>
            <person name="Fulton B."/>
            <person name="Courtney L."/>
            <person name="Fronick C."/>
            <person name="Harrison M."/>
            <person name="Strong C."/>
            <person name="Farmer C."/>
            <person name="Delahaunty K."/>
            <person name="Markovic C."/>
            <person name="Hall O."/>
            <person name="Minx P."/>
            <person name="Tomlinson C."/>
            <person name="Mitreva M."/>
            <person name="Hou S."/>
            <person name="Chen J."/>
            <person name="Wollam A."/>
            <person name="Pepin K.H."/>
            <person name="Johnson M."/>
            <person name="Bhonagiri V."/>
            <person name="Zhang X."/>
            <person name="Suruliraj S."/>
            <person name="Warren W."/>
            <person name="Chinwalla A."/>
            <person name="Mardis E.R."/>
            <person name="Wilson R.K."/>
        </authorList>
    </citation>
    <scope>NUCLEOTIDE SEQUENCE [LARGE SCALE GENOMIC DNA]</scope>
    <source>
        <strain evidence="5 6">YIT 11816</strain>
    </source>
</reference>
<dbReference type="SUPFAM" id="SSF46894">
    <property type="entry name" value="C-terminal effector domain of the bipartite response regulators"/>
    <property type="match status" value="1"/>
</dbReference>
<dbReference type="Proteomes" id="UP000004956">
    <property type="component" value="Unassembled WGS sequence"/>
</dbReference>
<dbReference type="RefSeq" id="WP_008540863.1">
    <property type="nucleotide sequence ID" value="NZ_JH604873.1"/>
</dbReference>
<evidence type="ECO:0000313" key="6">
    <source>
        <dbReference type="Proteomes" id="UP000004956"/>
    </source>
</evidence>
<evidence type="ECO:0000313" key="5">
    <source>
        <dbReference type="EMBL" id="EHY32244.1"/>
    </source>
</evidence>
<comment type="caution">
    <text evidence="5">The sequence shown here is derived from an EMBL/GenBank/DDBJ whole genome shotgun (WGS) entry which is preliminary data.</text>
</comment>
<feature type="compositionally biased region" description="Low complexity" evidence="3">
    <location>
        <begin position="160"/>
        <end position="174"/>
    </location>
</feature>
<organism evidence="5 6">
    <name type="scientific">Sutterella parvirubra YIT 11816</name>
    <dbReference type="NCBI Taxonomy" id="762967"/>
    <lineage>
        <taxon>Bacteria</taxon>
        <taxon>Pseudomonadati</taxon>
        <taxon>Pseudomonadota</taxon>
        <taxon>Betaproteobacteria</taxon>
        <taxon>Burkholderiales</taxon>
        <taxon>Sutterellaceae</taxon>
        <taxon>Sutterella</taxon>
    </lineage>
</organism>
<dbReference type="CDD" id="cd00383">
    <property type="entry name" value="trans_reg_C"/>
    <property type="match status" value="1"/>
</dbReference>
<dbReference type="InterPro" id="IPR001867">
    <property type="entry name" value="OmpR/PhoB-type_DNA-bd"/>
</dbReference>
<dbReference type="GO" id="GO:0006355">
    <property type="term" value="P:regulation of DNA-templated transcription"/>
    <property type="evidence" value="ECO:0007669"/>
    <property type="project" value="InterPro"/>
</dbReference>
<evidence type="ECO:0000256" key="3">
    <source>
        <dbReference type="SAM" id="MobiDB-lite"/>
    </source>
</evidence>
<dbReference type="InterPro" id="IPR036388">
    <property type="entry name" value="WH-like_DNA-bd_sf"/>
</dbReference>
<dbReference type="GO" id="GO:0003677">
    <property type="term" value="F:DNA binding"/>
    <property type="evidence" value="ECO:0007669"/>
    <property type="project" value="UniProtKB-UniRule"/>
</dbReference>
<evidence type="ECO:0000256" key="2">
    <source>
        <dbReference type="PROSITE-ProRule" id="PRU01091"/>
    </source>
</evidence>
<name>H3KCD4_9BURK</name>